<dbReference type="PANTHER" id="PTHR37701:SF13">
    <property type="entry name" value="C2H2-TYPE DOMAIN-CONTAINING PROTEIN"/>
    <property type="match status" value="1"/>
</dbReference>
<feature type="compositionally biased region" description="Basic and acidic residues" evidence="6">
    <location>
        <begin position="255"/>
        <end position="267"/>
    </location>
</feature>
<evidence type="ECO:0000259" key="7">
    <source>
        <dbReference type="PROSITE" id="PS50982"/>
    </source>
</evidence>
<reference evidence="8 9" key="1">
    <citation type="submission" date="2024-05" db="EMBL/GenBank/DDBJ databases">
        <title>Haplotype-resolved chromosome-level genome assembly of Huyou (Citrus changshanensis).</title>
        <authorList>
            <person name="Miao C."/>
            <person name="Chen W."/>
            <person name="Wu Y."/>
            <person name="Wang L."/>
            <person name="Zhao S."/>
            <person name="Grierson D."/>
            <person name="Xu C."/>
            <person name="Chen K."/>
        </authorList>
    </citation>
    <scope>NUCLEOTIDE SEQUENCE [LARGE SCALE GENOMIC DNA]</scope>
    <source>
        <strain evidence="8">01-14</strain>
        <tissue evidence="8">Leaf</tissue>
    </source>
</reference>
<evidence type="ECO:0000256" key="2">
    <source>
        <dbReference type="ARBA" id="ARBA00023015"/>
    </source>
</evidence>
<evidence type="ECO:0000256" key="3">
    <source>
        <dbReference type="ARBA" id="ARBA00023125"/>
    </source>
</evidence>
<dbReference type="InterPro" id="IPR037472">
    <property type="entry name" value="MBD8"/>
</dbReference>
<organism evidence="8 9">
    <name type="scientific">Citrus x changshan-huyou</name>
    <dbReference type="NCBI Taxonomy" id="2935761"/>
    <lineage>
        <taxon>Eukaryota</taxon>
        <taxon>Viridiplantae</taxon>
        <taxon>Streptophyta</taxon>
        <taxon>Embryophyta</taxon>
        <taxon>Tracheophyta</taxon>
        <taxon>Spermatophyta</taxon>
        <taxon>Magnoliopsida</taxon>
        <taxon>eudicotyledons</taxon>
        <taxon>Gunneridae</taxon>
        <taxon>Pentapetalae</taxon>
        <taxon>rosids</taxon>
        <taxon>malvids</taxon>
        <taxon>Sapindales</taxon>
        <taxon>Rutaceae</taxon>
        <taxon>Aurantioideae</taxon>
        <taxon>Citrus</taxon>
    </lineage>
</organism>
<keyword evidence="2" id="KW-0805">Transcription regulation</keyword>
<accession>A0AAP0MPL7</accession>
<keyword evidence="5" id="KW-0539">Nucleus</keyword>
<name>A0AAP0MPL7_9ROSI</name>
<keyword evidence="4" id="KW-0804">Transcription</keyword>
<dbReference type="InterPro" id="IPR001739">
    <property type="entry name" value="Methyl_CpG_DNA-bd"/>
</dbReference>
<dbReference type="Pfam" id="PF01429">
    <property type="entry name" value="MBD"/>
    <property type="match status" value="1"/>
</dbReference>
<keyword evidence="3" id="KW-0238">DNA-binding</keyword>
<evidence type="ECO:0000256" key="5">
    <source>
        <dbReference type="ARBA" id="ARBA00023242"/>
    </source>
</evidence>
<protein>
    <recommendedName>
        <fullName evidence="7">MBD domain-containing protein</fullName>
    </recommendedName>
</protein>
<feature type="domain" description="MBD" evidence="7">
    <location>
        <begin position="342"/>
        <end position="414"/>
    </location>
</feature>
<dbReference type="PANTHER" id="PTHR37701">
    <property type="entry name" value="METHYL-CPG-BINDING DOMAIN-CONTAINING PROTEIN 8"/>
    <property type="match status" value="1"/>
</dbReference>
<dbReference type="InterPro" id="IPR016177">
    <property type="entry name" value="DNA-bd_dom_sf"/>
</dbReference>
<evidence type="ECO:0000313" key="8">
    <source>
        <dbReference type="EMBL" id="KAK9216008.1"/>
    </source>
</evidence>
<dbReference type="SMART" id="SM00384">
    <property type="entry name" value="AT_hook"/>
    <property type="match status" value="3"/>
</dbReference>
<dbReference type="PROSITE" id="PS50982">
    <property type="entry name" value="MBD"/>
    <property type="match status" value="1"/>
</dbReference>
<evidence type="ECO:0000256" key="1">
    <source>
        <dbReference type="ARBA" id="ARBA00004123"/>
    </source>
</evidence>
<dbReference type="GO" id="GO:0003677">
    <property type="term" value="F:DNA binding"/>
    <property type="evidence" value="ECO:0007669"/>
    <property type="project" value="UniProtKB-KW"/>
</dbReference>
<gene>
    <name evidence="8" type="ORF">WN944_008015</name>
</gene>
<proteinExistence type="predicted"/>
<dbReference type="InterPro" id="IPR017956">
    <property type="entry name" value="AT_hook_DNA-bd_motif"/>
</dbReference>
<feature type="region of interest" description="Disordered" evidence="6">
    <location>
        <begin position="41"/>
        <end position="71"/>
    </location>
</feature>
<sequence length="1011" mass="112260">MATATVDHHHHLHYDSLPLIDLRLLAQSELLSLSLCSSRVSTTTSSQNEDEDEVSTPKIDRSVFNESAGSRKQTFSRLRLAPRNSPQIPPQIPYTAARAETLDEDNPQIVGLLESLFNIQSHSSSTIVNDQQLVPVQVEYKAYLNDVNVNVDEDLHDVPISVVTYSARKRKRGRPRKDEMTSSDNWWFIESENKVNVVSKSSLNITDNVNVVPCKTGKRKRGRPRKSENRNNNFKVNAVSESAPNVGKRGPGRPRKGEGKNGDKSVKKEIVVSESKEDLVNEALMENRDGIAVNLVALANREDPFGEELRRRTGGSEKREELLGFLTGLKGVWVSYRKKRKIVDASEFGDVLPRGWKLMLCIKKKVGHMWLGCRQYISPNGRQFVSCKEVSSYLLSLSGHKVASQPSAAHTGDCIQLDNKMTFGNAVDPILKDDKNGADLVFHLPFPASSVSTGHEKQATLPKIMSPGEDEGQENCNKKYSVSNITDEKVEKMNAATEVTAAKLDVCFGAKAVMCNHQNNKHFGSCSERDVPKNTISSSNNMSGQDQVFQPQILDSSGNGVYFSSVEKQKQEIGDDSGFVSPNAKDEISSCQNLEKGLFTSSMEHMKVDVDKCERNEAIAGSVYGCSRLVDTMTYEKGRGSFEGCSVVLPGSELKCGSMNAVNKSGRPEDSEDGLLNLFGSEKIFGFDNNLTKVSVDKMEVPKFDEVRNSSEHADGLKNNYRVDTCTVQGSRLEDSDNARNNELMSDISNHNRSGVDFMTQLLWRTDEENILLSSLTDTSSRLLQSSAFGTMSDKGVSELFDEKYDSISGFEGMRMGTTEHLEYNFLTTQPGRHSEVSKVLSYDAAMSQGFDSSVWLEKEALPLLPKIGSRHRVATVCAWCRNEFHHEPIDTGGETGSLSFFEELLLICSILIKDNREKVDPRPRKTIFGYRAANFLSLAGIQLLLLAEDWLLQIARIVFGVSTCRQHPPHQHLQPNDTVDNPNASRAHCALPFAPSSSNLGMNQNNKIRF</sequence>
<dbReference type="Proteomes" id="UP001428341">
    <property type="component" value="Unassembled WGS sequence"/>
</dbReference>
<dbReference type="EMBL" id="JBCGBO010000003">
    <property type="protein sequence ID" value="KAK9216008.1"/>
    <property type="molecule type" value="Genomic_DNA"/>
</dbReference>
<evidence type="ECO:0000256" key="4">
    <source>
        <dbReference type="ARBA" id="ARBA00023163"/>
    </source>
</evidence>
<dbReference type="GO" id="GO:0005634">
    <property type="term" value="C:nucleus"/>
    <property type="evidence" value="ECO:0007669"/>
    <property type="project" value="UniProtKB-SubCell"/>
</dbReference>
<comment type="caution">
    <text evidence="8">The sequence shown here is derived from an EMBL/GenBank/DDBJ whole genome shotgun (WGS) entry which is preliminary data.</text>
</comment>
<feature type="region of interest" description="Disordered" evidence="6">
    <location>
        <begin position="214"/>
        <end position="267"/>
    </location>
</feature>
<comment type="subcellular location">
    <subcellularLocation>
        <location evidence="1">Nucleus</location>
    </subcellularLocation>
</comment>
<evidence type="ECO:0000256" key="6">
    <source>
        <dbReference type="SAM" id="MobiDB-lite"/>
    </source>
</evidence>
<dbReference type="SUPFAM" id="SSF54171">
    <property type="entry name" value="DNA-binding domain"/>
    <property type="match status" value="1"/>
</dbReference>
<keyword evidence="9" id="KW-1185">Reference proteome</keyword>
<dbReference type="AlphaFoldDB" id="A0AAP0MPL7"/>
<evidence type="ECO:0000313" key="9">
    <source>
        <dbReference type="Proteomes" id="UP001428341"/>
    </source>
</evidence>
<feature type="compositionally biased region" description="Polar residues" evidence="6">
    <location>
        <begin position="230"/>
        <end position="243"/>
    </location>
</feature>
<dbReference type="PRINTS" id="PR00929">
    <property type="entry name" value="ATHOOK"/>
</dbReference>